<keyword evidence="2" id="KW-0732">Signal</keyword>
<accession>A0A377UYJ0</accession>
<evidence type="ECO:0000313" key="4">
    <source>
        <dbReference type="EMBL" id="STT03075.1"/>
    </source>
</evidence>
<reference evidence="4 5" key="1">
    <citation type="submission" date="2018-06" db="EMBL/GenBank/DDBJ databases">
        <authorList>
            <consortium name="Pathogen Informatics"/>
            <person name="Doyle S."/>
        </authorList>
    </citation>
    <scope>NUCLEOTIDE SEQUENCE [LARGE SCALE GENOMIC DNA]</scope>
    <source>
        <strain evidence="4 5">NCTC13443</strain>
    </source>
</reference>
<evidence type="ECO:0000313" key="5">
    <source>
        <dbReference type="Proteomes" id="UP000255518"/>
    </source>
</evidence>
<feature type="domain" description="Beta-mannosidase-like galactose-binding" evidence="3">
    <location>
        <begin position="70"/>
        <end position="151"/>
    </location>
</feature>
<evidence type="ECO:0000259" key="3">
    <source>
        <dbReference type="Pfam" id="PF22666"/>
    </source>
</evidence>
<dbReference type="Gene3D" id="2.60.120.260">
    <property type="entry name" value="Galactose-binding domain-like"/>
    <property type="match status" value="1"/>
</dbReference>
<feature type="signal peptide" evidence="2">
    <location>
        <begin position="1"/>
        <end position="18"/>
    </location>
</feature>
<dbReference type="PANTHER" id="PTHR42732">
    <property type="entry name" value="BETA-GALACTOSIDASE"/>
    <property type="match status" value="1"/>
</dbReference>
<organism evidence="4 5">
    <name type="scientific">Klebsiella pneumoniae</name>
    <dbReference type="NCBI Taxonomy" id="573"/>
    <lineage>
        <taxon>Bacteria</taxon>
        <taxon>Pseudomonadati</taxon>
        <taxon>Pseudomonadota</taxon>
        <taxon>Gammaproteobacteria</taxon>
        <taxon>Enterobacterales</taxon>
        <taxon>Enterobacteriaceae</taxon>
        <taxon>Klebsiella/Raoultella group</taxon>
        <taxon>Klebsiella</taxon>
        <taxon>Klebsiella pneumoniae complex</taxon>
    </lineage>
</organism>
<dbReference type="PANTHER" id="PTHR42732:SF1">
    <property type="entry name" value="BETA-MANNOSIDASE"/>
    <property type="match status" value="1"/>
</dbReference>
<dbReference type="AlphaFoldDB" id="A0A377UYJ0"/>
<dbReference type="EMBL" id="UGKT01000001">
    <property type="protein sequence ID" value="STT03075.1"/>
    <property type="molecule type" value="Genomic_DNA"/>
</dbReference>
<dbReference type="Proteomes" id="UP000255518">
    <property type="component" value="Unassembled WGS sequence"/>
</dbReference>
<evidence type="ECO:0000256" key="1">
    <source>
        <dbReference type="ARBA" id="ARBA00022801"/>
    </source>
</evidence>
<proteinExistence type="predicted"/>
<keyword evidence="1" id="KW-0378">Hydrolase</keyword>
<dbReference type="InterPro" id="IPR008979">
    <property type="entry name" value="Galactose-bd-like_sf"/>
</dbReference>
<dbReference type="SUPFAM" id="SSF49785">
    <property type="entry name" value="Galactose-binding domain-like"/>
    <property type="match status" value="1"/>
</dbReference>
<dbReference type="Pfam" id="PF22666">
    <property type="entry name" value="Glyco_hydro_2_N2"/>
    <property type="match status" value="1"/>
</dbReference>
<gene>
    <name evidence="4" type="ORF">NCTC13443_03436</name>
</gene>
<dbReference type="InterPro" id="IPR051913">
    <property type="entry name" value="GH2_Domain-Containing"/>
</dbReference>
<name>A0A377UYJ0_KLEPN</name>
<protein>
    <submittedName>
        <fullName evidence="4">Beta-mannosidase</fullName>
    </submittedName>
</protein>
<dbReference type="InterPro" id="IPR054593">
    <property type="entry name" value="Beta-mannosidase-like_N2"/>
</dbReference>
<sequence>MIARRLLLLVICLPLAHAGSAPVTWSLAGQWRVHDANDSAFDGAQASDGDWRTLRVPANWYSAGYDHQGALWYRHQFTLHGLSPDAMATLVFDGVDYFAEVALNGKTLTRHEGYFQRFPVDITGAVRRHNQLAVRVDSPYEDPQKIWPLHKTLMKGILNQHDTRPGGAWSVQGQDANSGGIWAPVKLHLSRGVTIDEVILRPDWQQGLEKPMLRAEIRYRAVTPGPSRCA</sequence>
<feature type="chain" id="PRO_5016581641" evidence="2">
    <location>
        <begin position="19"/>
        <end position="230"/>
    </location>
</feature>
<dbReference type="GO" id="GO:0004553">
    <property type="term" value="F:hydrolase activity, hydrolyzing O-glycosyl compounds"/>
    <property type="evidence" value="ECO:0007669"/>
    <property type="project" value="UniProtKB-ARBA"/>
</dbReference>
<evidence type="ECO:0000256" key="2">
    <source>
        <dbReference type="SAM" id="SignalP"/>
    </source>
</evidence>